<feature type="compositionally biased region" description="Acidic residues" evidence="1">
    <location>
        <begin position="16"/>
        <end position="27"/>
    </location>
</feature>
<dbReference type="InParanoid" id="E2BGU7"/>
<evidence type="ECO:0000313" key="3">
    <source>
        <dbReference type="Proteomes" id="UP000008237"/>
    </source>
</evidence>
<protein>
    <submittedName>
        <fullName evidence="2">Uncharacterized protein</fullName>
    </submittedName>
</protein>
<proteinExistence type="predicted"/>
<dbReference type="AlphaFoldDB" id="E2BGU7"/>
<evidence type="ECO:0000313" key="2">
    <source>
        <dbReference type="EMBL" id="EFN85079.1"/>
    </source>
</evidence>
<evidence type="ECO:0000256" key="1">
    <source>
        <dbReference type="SAM" id="MobiDB-lite"/>
    </source>
</evidence>
<accession>E2BGU7</accession>
<dbReference type="Proteomes" id="UP000008237">
    <property type="component" value="Unassembled WGS sequence"/>
</dbReference>
<organism evidence="3">
    <name type="scientific">Harpegnathos saltator</name>
    <name type="common">Jerdon's jumping ant</name>
    <dbReference type="NCBI Taxonomy" id="610380"/>
    <lineage>
        <taxon>Eukaryota</taxon>
        <taxon>Metazoa</taxon>
        <taxon>Ecdysozoa</taxon>
        <taxon>Arthropoda</taxon>
        <taxon>Hexapoda</taxon>
        <taxon>Insecta</taxon>
        <taxon>Pterygota</taxon>
        <taxon>Neoptera</taxon>
        <taxon>Endopterygota</taxon>
        <taxon>Hymenoptera</taxon>
        <taxon>Apocrita</taxon>
        <taxon>Aculeata</taxon>
        <taxon>Formicoidea</taxon>
        <taxon>Formicidae</taxon>
        <taxon>Ponerinae</taxon>
        <taxon>Ponerini</taxon>
        <taxon>Harpegnathos</taxon>
    </lineage>
</organism>
<keyword evidence="3" id="KW-1185">Reference proteome</keyword>
<gene>
    <name evidence="2" type="ORF">EAI_14874</name>
</gene>
<dbReference type="EMBL" id="GL448228">
    <property type="protein sequence ID" value="EFN85079.1"/>
    <property type="molecule type" value="Genomic_DNA"/>
</dbReference>
<name>E2BGU7_HARSA</name>
<sequence length="259" mass="29155">MFMPAALVFRVQRKEEEEEEEEEEEGLPDTGEPSWKEKPAEAESVTVLVTSFDQHVWTIRIFNIGCKAGIAYAMFGNSRISIGPSSSTELVGFERRTAISTENFICMKIMLKDIKRIRGEIRVEISLELSEKEISERSLDEVKWDALTHSVRDVMACANCAAAYDASFAHYDLLCAAISSRFRGGVVVVVYFLKLYVTLYILLYLFNVCATTLALVRLTNIQRGPTPSLMFDGMVVQKIQLVFLMLHSVGAFQDVASLR</sequence>
<feature type="region of interest" description="Disordered" evidence="1">
    <location>
        <begin position="12"/>
        <end position="39"/>
    </location>
</feature>
<reference evidence="2 3" key="1">
    <citation type="journal article" date="2010" name="Science">
        <title>Genomic comparison of the ants Camponotus floridanus and Harpegnathos saltator.</title>
        <authorList>
            <person name="Bonasio R."/>
            <person name="Zhang G."/>
            <person name="Ye C."/>
            <person name="Mutti N.S."/>
            <person name="Fang X."/>
            <person name="Qin N."/>
            <person name="Donahue G."/>
            <person name="Yang P."/>
            <person name="Li Q."/>
            <person name="Li C."/>
            <person name="Zhang P."/>
            <person name="Huang Z."/>
            <person name="Berger S.L."/>
            <person name="Reinberg D."/>
            <person name="Wang J."/>
            <person name="Liebig J."/>
        </authorList>
    </citation>
    <scope>NUCLEOTIDE SEQUENCE [LARGE SCALE GENOMIC DNA]</scope>
    <source>
        <strain evidence="2 3">R22 G/1</strain>
    </source>
</reference>